<dbReference type="PANTHER" id="PTHR40074">
    <property type="entry name" value="O-ACETYLTRANSFERASE WECH"/>
    <property type="match status" value="1"/>
</dbReference>
<dbReference type="GO" id="GO:0005886">
    <property type="term" value="C:plasma membrane"/>
    <property type="evidence" value="ECO:0007669"/>
    <property type="project" value="UniProtKB-SubCell"/>
</dbReference>
<feature type="transmembrane region" description="Helical" evidence="8">
    <location>
        <begin position="101"/>
        <end position="120"/>
    </location>
</feature>
<feature type="transmembrane region" description="Helical" evidence="8">
    <location>
        <begin position="190"/>
        <end position="207"/>
    </location>
</feature>
<evidence type="ECO:0000313" key="11">
    <source>
        <dbReference type="Proteomes" id="UP000035034"/>
    </source>
</evidence>
<accession>H0QWI2</accession>
<comment type="similarity">
    <text evidence="2">Belongs to the acyltransferase 3 family.</text>
</comment>
<reference evidence="10 11" key="1">
    <citation type="submission" date="2011-12" db="EMBL/GenBank/DDBJ databases">
        <title>Whole genome shotgun sequence of Gordonia effusa NBRC 100432.</title>
        <authorList>
            <person name="Yoshida I."/>
            <person name="Takarada H."/>
            <person name="Hosoyama A."/>
            <person name="Tsuchikane K."/>
            <person name="Katsumata H."/>
            <person name="Yamazaki S."/>
            <person name="Fujita N."/>
        </authorList>
    </citation>
    <scope>NUCLEOTIDE SEQUENCE [LARGE SCALE GENOMIC DNA]</scope>
    <source>
        <strain evidence="10 11">NBRC 100432</strain>
    </source>
</reference>
<feature type="transmembrane region" description="Helical" evidence="8">
    <location>
        <begin position="222"/>
        <end position="247"/>
    </location>
</feature>
<organism evidence="10 11">
    <name type="scientific">Gordonia effusa NBRC 100432</name>
    <dbReference type="NCBI Taxonomy" id="1077974"/>
    <lineage>
        <taxon>Bacteria</taxon>
        <taxon>Bacillati</taxon>
        <taxon>Actinomycetota</taxon>
        <taxon>Actinomycetes</taxon>
        <taxon>Mycobacteriales</taxon>
        <taxon>Gordoniaceae</taxon>
        <taxon>Gordonia</taxon>
    </lineage>
</organism>
<keyword evidence="4 8" id="KW-0812">Transmembrane</keyword>
<feature type="transmembrane region" description="Helical" evidence="8">
    <location>
        <begin position="406"/>
        <end position="427"/>
    </location>
</feature>
<sequence>MSGIVEKDTESTPAPAPPKSDSPPKRRDKHLYQLDLVRLVTFAAVILDHVMLGVIPLTNVAAGGIEIFLRYSRYSFFALTGFVLGYQYRNRDLDAVTFWRRRFKLIGIPYVAWTLFYWVYSRYRVGGWDNVWNTIDSGEHLIVTAKSLAYDLATGNAWYHLYFLFVSMQIYLVFPAVLWVLKRTWGYHRYLLLVSGAFHAVLLFGMLRPPLGVLQHGPQGEIWSHLLVTILPYQFFVLSGCVAALHFEAFHAFLKRYRLASFAIGVSVMAATLGYYLYRIDSGEEMFRATNVFVLHNAFAYIAIIVILYGLGSIWQERRNPGSIADRFLKTAADRSFGIYLAHGLALEELMDIVHAHPTWQVWPTMFLTYLGTAILTVFIVEVLRRSPISLMTTGREALAADGQRPWRLIGVGLTGMVIGVAIRLVFDLRVGDLTALVGAVLIATAGWVAVRQRSEAMDVEGTTDGELPVSEKIGANS</sequence>
<evidence type="ECO:0000256" key="1">
    <source>
        <dbReference type="ARBA" id="ARBA00004651"/>
    </source>
</evidence>
<evidence type="ECO:0000259" key="9">
    <source>
        <dbReference type="Pfam" id="PF01757"/>
    </source>
</evidence>
<dbReference type="InterPro" id="IPR002656">
    <property type="entry name" value="Acyl_transf_3_dom"/>
</dbReference>
<dbReference type="GO" id="GO:0016413">
    <property type="term" value="F:O-acetyltransferase activity"/>
    <property type="evidence" value="ECO:0007669"/>
    <property type="project" value="TreeGrafter"/>
</dbReference>
<name>H0QWI2_9ACTN</name>
<feature type="region of interest" description="Disordered" evidence="7">
    <location>
        <begin position="1"/>
        <end position="27"/>
    </location>
</feature>
<protein>
    <recommendedName>
        <fullName evidence="9">Acyltransferase 3 domain-containing protein</fullName>
    </recommendedName>
</protein>
<dbReference type="Proteomes" id="UP000035034">
    <property type="component" value="Unassembled WGS sequence"/>
</dbReference>
<evidence type="ECO:0000256" key="8">
    <source>
        <dbReference type="SAM" id="Phobius"/>
    </source>
</evidence>
<evidence type="ECO:0000256" key="6">
    <source>
        <dbReference type="ARBA" id="ARBA00023136"/>
    </source>
</evidence>
<feature type="transmembrane region" description="Helical" evidence="8">
    <location>
        <begin position="71"/>
        <end position="89"/>
    </location>
</feature>
<keyword evidence="6 8" id="KW-0472">Membrane</keyword>
<dbReference type="RefSeq" id="WP_007316521.1">
    <property type="nucleotide sequence ID" value="NZ_BAEH01000021.1"/>
</dbReference>
<dbReference type="AlphaFoldDB" id="H0QWI2"/>
<feature type="transmembrane region" description="Helical" evidence="8">
    <location>
        <begin position="362"/>
        <end position="385"/>
    </location>
</feature>
<dbReference type="eggNOG" id="COG1835">
    <property type="taxonomic scope" value="Bacteria"/>
</dbReference>
<dbReference type="PANTHER" id="PTHR40074:SF2">
    <property type="entry name" value="O-ACETYLTRANSFERASE WECH"/>
    <property type="match status" value="1"/>
</dbReference>
<feature type="transmembrane region" description="Helical" evidence="8">
    <location>
        <begin position="298"/>
        <end position="316"/>
    </location>
</feature>
<feature type="transmembrane region" description="Helical" evidence="8">
    <location>
        <begin position="36"/>
        <end position="59"/>
    </location>
</feature>
<evidence type="ECO:0000313" key="10">
    <source>
        <dbReference type="EMBL" id="GAB17183.1"/>
    </source>
</evidence>
<keyword evidence="5 8" id="KW-1133">Transmembrane helix</keyword>
<dbReference type="Pfam" id="PF01757">
    <property type="entry name" value="Acyl_transf_3"/>
    <property type="match status" value="1"/>
</dbReference>
<comment type="caution">
    <text evidence="10">The sequence shown here is derived from an EMBL/GenBank/DDBJ whole genome shotgun (WGS) entry which is preliminary data.</text>
</comment>
<proteinExistence type="inferred from homology"/>
<feature type="transmembrane region" description="Helical" evidence="8">
    <location>
        <begin position="337"/>
        <end position="356"/>
    </location>
</feature>
<evidence type="ECO:0000256" key="5">
    <source>
        <dbReference type="ARBA" id="ARBA00022989"/>
    </source>
</evidence>
<evidence type="ECO:0000256" key="7">
    <source>
        <dbReference type="SAM" id="MobiDB-lite"/>
    </source>
</evidence>
<feature type="compositionally biased region" description="Basic and acidic residues" evidence="7">
    <location>
        <begin position="1"/>
        <end position="10"/>
    </location>
</feature>
<feature type="transmembrane region" description="Helical" evidence="8">
    <location>
        <begin position="433"/>
        <end position="451"/>
    </location>
</feature>
<dbReference type="GO" id="GO:0009246">
    <property type="term" value="P:enterobacterial common antigen biosynthetic process"/>
    <property type="evidence" value="ECO:0007669"/>
    <property type="project" value="TreeGrafter"/>
</dbReference>
<evidence type="ECO:0000256" key="2">
    <source>
        <dbReference type="ARBA" id="ARBA00007400"/>
    </source>
</evidence>
<keyword evidence="11" id="KW-1185">Reference proteome</keyword>
<evidence type="ECO:0000256" key="4">
    <source>
        <dbReference type="ARBA" id="ARBA00022692"/>
    </source>
</evidence>
<dbReference type="OrthoDB" id="3211698at2"/>
<feature type="domain" description="Acyltransferase 3" evidence="9">
    <location>
        <begin position="32"/>
        <end position="379"/>
    </location>
</feature>
<keyword evidence="3" id="KW-1003">Cell membrane</keyword>
<evidence type="ECO:0000256" key="3">
    <source>
        <dbReference type="ARBA" id="ARBA00022475"/>
    </source>
</evidence>
<feature type="transmembrane region" description="Helical" evidence="8">
    <location>
        <begin position="259"/>
        <end position="278"/>
    </location>
</feature>
<comment type="subcellular location">
    <subcellularLocation>
        <location evidence="1">Cell membrane</location>
        <topology evidence="1">Multi-pass membrane protein</topology>
    </subcellularLocation>
</comment>
<dbReference type="STRING" id="1077974.GOEFS_021_00100"/>
<dbReference type="EMBL" id="BAEH01000021">
    <property type="protein sequence ID" value="GAB17183.1"/>
    <property type="molecule type" value="Genomic_DNA"/>
</dbReference>
<gene>
    <name evidence="10" type="ORF">GOEFS_021_00100</name>
</gene>
<feature type="transmembrane region" description="Helical" evidence="8">
    <location>
        <begin position="157"/>
        <end position="181"/>
    </location>
</feature>